<reference evidence="3 4" key="1">
    <citation type="submission" date="2019-01" db="EMBL/GenBank/DDBJ databases">
        <title>Draft genome sequences of three monokaryotic isolates of the white-rot basidiomycete fungus Dichomitus squalens.</title>
        <authorList>
            <consortium name="DOE Joint Genome Institute"/>
            <person name="Lopez S.C."/>
            <person name="Andreopoulos B."/>
            <person name="Pangilinan J."/>
            <person name="Lipzen A."/>
            <person name="Riley R."/>
            <person name="Ahrendt S."/>
            <person name="Ng V."/>
            <person name="Barry K."/>
            <person name="Daum C."/>
            <person name="Grigoriev I.V."/>
            <person name="Hilden K.S."/>
            <person name="Makela M.R."/>
            <person name="de Vries R.P."/>
        </authorList>
    </citation>
    <scope>NUCLEOTIDE SEQUENCE [LARGE SCALE GENOMIC DNA]</scope>
    <source>
        <strain evidence="3 4">CBS 464.89</strain>
    </source>
</reference>
<feature type="region of interest" description="Disordered" evidence="2">
    <location>
        <begin position="205"/>
        <end position="328"/>
    </location>
</feature>
<keyword evidence="1" id="KW-0175">Coiled coil</keyword>
<proteinExistence type="predicted"/>
<evidence type="ECO:0000313" key="3">
    <source>
        <dbReference type="EMBL" id="TBU56672.1"/>
    </source>
</evidence>
<protein>
    <submittedName>
        <fullName evidence="3">Uncharacterized protein</fullName>
    </submittedName>
</protein>
<sequence>MSPSGPTTTGRRRCQALLVDEETPCAARVRRKGRYCDPHGVEYRELTRGYKSASATVEALDRDILQTRMRVGALKDVTAVDEATAVANRYLEAIGEEIEGRRTHHKRFFQTKDEGHEKWLSGLGRKQTSVLTLLTRLRRRRDEVVAEAEAARRQEERIRAIQESQQKAAEAEAARRHEERLKLMREFQPKAEESRRILGERTNTSTISIGGQGPSRVPSESALPVPGYSPGVAVSRAPTYPPMRAQPRELGQSPKPALPPRASAYATFTSQSYSPAAPPPRHPSYSPAIAPPPRVPQAATGYVTRDPSSQPLQRSWTGDLEGQRRTATVRTTSYQSTYRTTGDEDAADCGCFGWLLTVCRRLSAQQMYSSTN</sequence>
<evidence type="ECO:0000313" key="4">
    <source>
        <dbReference type="Proteomes" id="UP000292082"/>
    </source>
</evidence>
<dbReference type="EMBL" id="ML145147">
    <property type="protein sequence ID" value="TBU56672.1"/>
    <property type="molecule type" value="Genomic_DNA"/>
</dbReference>
<keyword evidence="4" id="KW-1185">Reference proteome</keyword>
<evidence type="ECO:0000256" key="2">
    <source>
        <dbReference type="SAM" id="MobiDB-lite"/>
    </source>
</evidence>
<gene>
    <name evidence="3" type="ORF">BD310DRAFT_930817</name>
</gene>
<dbReference type="Proteomes" id="UP000292082">
    <property type="component" value="Unassembled WGS sequence"/>
</dbReference>
<evidence type="ECO:0000256" key="1">
    <source>
        <dbReference type="SAM" id="Coils"/>
    </source>
</evidence>
<accession>A0A4Q9PQN6</accession>
<organism evidence="3 4">
    <name type="scientific">Dichomitus squalens</name>
    <dbReference type="NCBI Taxonomy" id="114155"/>
    <lineage>
        <taxon>Eukaryota</taxon>
        <taxon>Fungi</taxon>
        <taxon>Dikarya</taxon>
        <taxon>Basidiomycota</taxon>
        <taxon>Agaricomycotina</taxon>
        <taxon>Agaricomycetes</taxon>
        <taxon>Polyporales</taxon>
        <taxon>Polyporaceae</taxon>
        <taxon>Dichomitus</taxon>
    </lineage>
</organism>
<feature type="compositionally biased region" description="Polar residues" evidence="2">
    <location>
        <begin position="306"/>
        <end position="316"/>
    </location>
</feature>
<dbReference type="AlphaFoldDB" id="A0A4Q9PQN6"/>
<feature type="coiled-coil region" evidence="1">
    <location>
        <begin position="134"/>
        <end position="181"/>
    </location>
</feature>
<name>A0A4Q9PQN6_9APHY</name>